<evidence type="ECO:0000256" key="2">
    <source>
        <dbReference type="SAM" id="Phobius"/>
    </source>
</evidence>
<feature type="transmembrane region" description="Helical" evidence="2">
    <location>
        <begin position="32"/>
        <end position="52"/>
    </location>
</feature>
<evidence type="ECO:0000313" key="3">
    <source>
        <dbReference type="EMBL" id="MBM6617334.1"/>
    </source>
</evidence>
<comment type="caution">
    <text evidence="3">The sequence shown here is derived from an EMBL/GenBank/DDBJ whole genome shotgun (WGS) entry which is preliminary data.</text>
</comment>
<accession>A0ABS2DFR6</accession>
<feature type="compositionally biased region" description="Basic and acidic residues" evidence="1">
    <location>
        <begin position="143"/>
        <end position="154"/>
    </location>
</feature>
<evidence type="ECO:0000256" key="1">
    <source>
        <dbReference type="SAM" id="MobiDB-lite"/>
    </source>
</evidence>
<keyword evidence="2" id="KW-1133">Transmembrane helix</keyword>
<gene>
    <name evidence="3" type="primary">spoIIIAG</name>
    <name evidence="3" type="ORF">JR050_06545</name>
</gene>
<dbReference type="RefSeq" id="WP_204202709.1">
    <property type="nucleotide sequence ID" value="NZ_JAFELM010000021.1"/>
</dbReference>
<dbReference type="Proteomes" id="UP001518925">
    <property type="component" value="Unassembled WGS sequence"/>
</dbReference>
<feature type="region of interest" description="Disordered" evidence="1">
    <location>
        <begin position="130"/>
        <end position="154"/>
    </location>
</feature>
<protein>
    <submittedName>
        <fullName evidence="3">Stage III sporulation protein AG</fullName>
    </submittedName>
</protein>
<keyword evidence="2" id="KW-0812">Transmembrane</keyword>
<dbReference type="InterPro" id="IPR014195">
    <property type="entry name" value="Spore_III_AG"/>
</dbReference>
<name>A0ABS2DFR6_9BACI</name>
<keyword evidence="2" id="KW-0472">Membrane</keyword>
<keyword evidence="4" id="KW-1185">Reference proteome</keyword>
<reference evidence="3 4" key="1">
    <citation type="submission" date="2021-02" db="EMBL/GenBank/DDBJ databases">
        <title>Bacillus sp. RD4P76, an endophyte from a halophyte.</title>
        <authorList>
            <person name="Sun J.-Q."/>
        </authorList>
    </citation>
    <scope>NUCLEOTIDE SEQUENCE [LARGE SCALE GENOMIC DNA]</scope>
    <source>
        <strain evidence="3 4">RD4P76</strain>
    </source>
</reference>
<evidence type="ECO:0000313" key="4">
    <source>
        <dbReference type="Proteomes" id="UP001518925"/>
    </source>
</evidence>
<proteinExistence type="predicted"/>
<dbReference type="EMBL" id="JAFELM010000021">
    <property type="protein sequence ID" value="MBM6617334.1"/>
    <property type="molecule type" value="Genomic_DNA"/>
</dbReference>
<sequence length="225" mass="25171">MDKKKNDFFHWLQSLLKPSSEKQEAGKKLTKYHYAIVIFVIGVAFMLVSNTLSNSSSSTQKEDLAVFSQQKAEGEPAFSQKGDELTDQLQEAEDYYENQLKEILQSAMGIDEVEIMVNLDATESKVYEKNTTTQTQFTDETDREGGKRKVEDTSKDEQLVITRNGDTETPVIIKTKKAEVRGVLVVAAGAENIKVKTSIVEAVTRVLDVPTHRVSVLPKKKPKGE</sequence>
<dbReference type="NCBIfam" id="TIGR02830">
    <property type="entry name" value="spore_III_AG"/>
    <property type="match status" value="1"/>
</dbReference>
<organism evidence="3 4">
    <name type="scientific">Bacillus suaedaesalsae</name>
    <dbReference type="NCBI Taxonomy" id="2810349"/>
    <lineage>
        <taxon>Bacteria</taxon>
        <taxon>Bacillati</taxon>
        <taxon>Bacillota</taxon>
        <taxon>Bacilli</taxon>
        <taxon>Bacillales</taxon>
        <taxon>Bacillaceae</taxon>
        <taxon>Bacillus</taxon>
    </lineage>
</organism>